<evidence type="ECO:0000313" key="6">
    <source>
        <dbReference type="Proteomes" id="UP000002051"/>
    </source>
</evidence>
<reference evidence="4 6" key="2">
    <citation type="journal article" date="2014" name="BMC Genomics">
        <title>An improved genome release (version Mt4.0) for the model legume Medicago truncatula.</title>
        <authorList>
            <person name="Tang H."/>
            <person name="Krishnakumar V."/>
            <person name="Bidwell S."/>
            <person name="Rosen B."/>
            <person name="Chan A."/>
            <person name="Zhou S."/>
            <person name="Gentzbittel L."/>
            <person name="Childs K.L."/>
            <person name="Yandell M."/>
            <person name="Gundlach H."/>
            <person name="Mayer K.F."/>
            <person name="Schwartz D.C."/>
            <person name="Town C.D."/>
        </authorList>
    </citation>
    <scope>GENOME REANNOTATION</scope>
    <source>
        <strain evidence="5 6">cv. Jemalong A17</strain>
    </source>
</reference>
<sequence length="388" mass="44469">MDVSEVCPTVDAIRAFLEYLVDPLLQEDHSTNDDLPLSQHEKVAKQVRAVAVVLLNNYYHIRKMNQELAFLPYREFCNIIVDLRPAMLAYMKFMLQPNYTDLVDVEQQLSLTENVIMSSHDICLSIDASKNEPNIEGWPISKVAVLLVDIKKENCFLRFNSFTDGVWSLIEKDVDTSYQIFEVTSVNIIDMMLLGSYTVYSQSKERTAFRFYIMKCSQSIVEGFTKVPIKDLIEREAFSNSLQDLMLAEKQSSKLEVTESHVEKVCSTRMQITEDGIKDQPISENESEGCASDVKDQGQQDRPKVLKIYARRNKKDQKVVKPSMQHHSNECTRTIEACVTKQIGSHDTNQEGPNTRNKNGPIKVDTNSSDRPNQRPKRLIKRPSRFNT</sequence>
<proteinExistence type="predicted"/>
<dbReference type="EMBL" id="CM001218">
    <property type="protein sequence ID" value="AES67758.1"/>
    <property type="molecule type" value="Genomic_DNA"/>
</dbReference>
<protein>
    <submittedName>
        <fullName evidence="4 5">Uncharacterized protein</fullName>
    </submittedName>
</protein>
<feature type="compositionally biased region" description="Basic residues" evidence="1">
    <location>
        <begin position="374"/>
        <end position="388"/>
    </location>
</feature>
<feature type="region of interest" description="Disordered" evidence="1">
    <location>
        <begin position="276"/>
        <end position="304"/>
    </location>
</feature>
<evidence type="ECO:0000259" key="2">
    <source>
        <dbReference type="Pfam" id="PF25500"/>
    </source>
</evidence>
<dbReference type="Proteomes" id="UP000002051">
    <property type="component" value="Chromosome 2"/>
</dbReference>
<dbReference type="PaxDb" id="3880-AES67758"/>
<dbReference type="EnsemblPlants" id="AES67758">
    <property type="protein sequence ID" value="AES67758"/>
    <property type="gene ID" value="MTR_2g098770"/>
</dbReference>
<reference evidence="4 6" key="1">
    <citation type="journal article" date="2011" name="Nature">
        <title>The Medicago genome provides insight into the evolution of rhizobial symbioses.</title>
        <authorList>
            <person name="Young N.D."/>
            <person name="Debelle F."/>
            <person name="Oldroyd G.E."/>
            <person name="Geurts R."/>
            <person name="Cannon S.B."/>
            <person name="Udvardi M.K."/>
            <person name="Benedito V.A."/>
            <person name="Mayer K.F."/>
            <person name="Gouzy J."/>
            <person name="Schoof H."/>
            <person name="Van de Peer Y."/>
            <person name="Proost S."/>
            <person name="Cook D.R."/>
            <person name="Meyers B.C."/>
            <person name="Spannagl M."/>
            <person name="Cheung F."/>
            <person name="De Mita S."/>
            <person name="Krishnakumar V."/>
            <person name="Gundlach H."/>
            <person name="Zhou S."/>
            <person name="Mudge J."/>
            <person name="Bharti A.K."/>
            <person name="Murray J.D."/>
            <person name="Naoumkina M.A."/>
            <person name="Rosen B."/>
            <person name="Silverstein K.A."/>
            <person name="Tang H."/>
            <person name="Rombauts S."/>
            <person name="Zhao P.X."/>
            <person name="Zhou P."/>
            <person name="Barbe V."/>
            <person name="Bardou P."/>
            <person name="Bechner M."/>
            <person name="Bellec A."/>
            <person name="Berger A."/>
            <person name="Berges H."/>
            <person name="Bidwell S."/>
            <person name="Bisseling T."/>
            <person name="Choisne N."/>
            <person name="Couloux A."/>
            <person name="Denny R."/>
            <person name="Deshpande S."/>
            <person name="Dai X."/>
            <person name="Doyle J.J."/>
            <person name="Dudez A.M."/>
            <person name="Farmer A.D."/>
            <person name="Fouteau S."/>
            <person name="Franken C."/>
            <person name="Gibelin C."/>
            <person name="Gish J."/>
            <person name="Goldstein S."/>
            <person name="Gonzalez A.J."/>
            <person name="Green P.J."/>
            <person name="Hallab A."/>
            <person name="Hartog M."/>
            <person name="Hua A."/>
            <person name="Humphray S.J."/>
            <person name="Jeong D.H."/>
            <person name="Jing Y."/>
            <person name="Jocker A."/>
            <person name="Kenton S.M."/>
            <person name="Kim D.J."/>
            <person name="Klee K."/>
            <person name="Lai H."/>
            <person name="Lang C."/>
            <person name="Lin S."/>
            <person name="Macmil S.L."/>
            <person name="Magdelenat G."/>
            <person name="Matthews L."/>
            <person name="McCorrison J."/>
            <person name="Monaghan E.L."/>
            <person name="Mun J.H."/>
            <person name="Najar F.Z."/>
            <person name="Nicholson C."/>
            <person name="Noirot C."/>
            <person name="O'Bleness M."/>
            <person name="Paule C.R."/>
            <person name="Poulain J."/>
            <person name="Prion F."/>
            <person name="Qin B."/>
            <person name="Qu C."/>
            <person name="Retzel E.F."/>
            <person name="Riddle C."/>
            <person name="Sallet E."/>
            <person name="Samain S."/>
            <person name="Samson N."/>
            <person name="Sanders I."/>
            <person name="Saurat O."/>
            <person name="Scarpelli C."/>
            <person name="Schiex T."/>
            <person name="Segurens B."/>
            <person name="Severin A.J."/>
            <person name="Sherrier D.J."/>
            <person name="Shi R."/>
            <person name="Sims S."/>
            <person name="Singer S.R."/>
            <person name="Sinharoy S."/>
            <person name="Sterck L."/>
            <person name="Viollet A."/>
            <person name="Wang B.B."/>
            <person name="Wang K."/>
            <person name="Wang M."/>
            <person name="Wang X."/>
            <person name="Warfsmann J."/>
            <person name="Weissenbach J."/>
            <person name="White D.D."/>
            <person name="White J.D."/>
            <person name="Wiley G.B."/>
            <person name="Wincker P."/>
            <person name="Xing Y."/>
            <person name="Yang L."/>
            <person name="Yao Z."/>
            <person name="Ying F."/>
            <person name="Zhai J."/>
            <person name="Zhou L."/>
            <person name="Zuber A."/>
            <person name="Denarie J."/>
            <person name="Dixon R.A."/>
            <person name="May G.D."/>
            <person name="Schwartz D.C."/>
            <person name="Rogers J."/>
            <person name="Quetier F."/>
            <person name="Town C.D."/>
            <person name="Roe B.A."/>
        </authorList>
    </citation>
    <scope>NUCLEOTIDE SEQUENCE [LARGE SCALE GENOMIC DNA]</scope>
    <source>
        <strain evidence="4">A17</strain>
        <strain evidence="5 6">cv. Jemalong A17</strain>
    </source>
</reference>
<feature type="domain" description="DUF7915" evidence="3">
    <location>
        <begin position="181"/>
        <end position="259"/>
    </location>
</feature>
<dbReference type="STRING" id="3880.G7IHT6"/>
<dbReference type="Pfam" id="PF25500">
    <property type="entry name" value="DUF7913"/>
    <property type="match status" value="1"/>
</dbReference>
<dbReference type="PANTHER" id="PTHR33913">
    <property type="entry name" value="ALEURONE LAYER MORPHOGENESIS PROTEIN"/>
    <property type="match status" value="1"/>
</dbReference>
<feature type="compositionally biased region" description="Basic and acidic residues" evidence="1">
    <location>
        <begin position="293"/>
        <end position="304"/>
    </location>
</feature>
<gene>
    <name evidence="5" type="primary">11430647</name>
    <name evidence="4" type="ordered locus">MTR_2g098770</name>
</gene>
<name>G7IHT6_MEDTR</name>
<accession>G7IHT6</accession>
<dbReference type="eggNOG" id="ENOG502QVPK">
    <property type="taxonomic scope" value="Eukaryota"/>
</dbReference>
<dbReference type="Pfam" id="PF25502">
    <property type="entry name" value="DUF7915"/>
    <property type="match status" value="1"/>
</dbReference>
<feature type="compositionally biased region" description="Polar residues" evidence="1">
    <location>
        <begin position="342"/>
        <end position="358"/>
    </location>
</feature>
<feature type="region of interest" description="Disordered" evidence="1">
    <location>
        <begin position="342"/>
        <end position="388"/>
    </location>
</feature>
<evidence type="ECO:0000259" key="3">
    <source>
        <dbReference type="Pfam" id="PF25502"/>
    </source>
</evidence>
<evidence type="ECO:0000256" key="1">
    <source>
        <dbReference type="SAM" id="MobiDB-lite"/>
    </source>
</evidence>
<organism evidence="4 6">
    <name type="scientific">Medicago truncatula</name>
    <name type="common">Barrel medic</name>
    <name type="synonym">Medicago tribuloides</name>
    <dbReference type="NCBI Taxonomy" id="3880"/>
    <lineage>
        <taxon>Eukaryota</taxon>
        <taxon>Viridiplantae</taxon>
        <taxon>Streptophyta</taxon>
        <taxon>Embryophyta</taxon>
        <taxon>Tracheophyta</taxon>
        <taxon>Spermatophyta</taxon>
        <taxon>Magnoliopsida</taxon>
        <taxon>eudicotyledons</taxon>
        <taxon>Gunneridae</taxon>
        <taxon>Pentapetalae</taxon>
        <taxon>rosids</taxon>
        <taxon>fabids</taxon>
        <taxon>Fabales</taxon>
        <taxon>Fabaceae</taxon>
        <taxon>Papilionoideae</taxon>
        <taxon>50 kb inversion clade</taxon>
        <taxon>NPAAA clade</taxon>
        <taxon>Hologalegina</taxon>
        <taxon>IRL clade</taxon>
        <taxon>Trifolieae</taxon>
        <taxon>Medicago</taxon>
    </lineage>
</organism>
<evidence type="ECO:0000313" key="4">
    <source>
        <dbReference type="EMBL" id="AES67758.1"/>
    </source>
</evidence>
<feature type="domain" description="DUF7913" evidence="2">
    <location>
        <begin position="5"/>
        <end position="127"/>
    </location>
</feature>
<dbReference type="PANTHER" id="PTHR33913:SF3">
    <property type="entry name" value="ALEURONE LAYER MORPHOGENESIS PROTEIN"/>
    <property type="match status" value="1"/>
</dbReference>
<dbReference type="HOGENOM" id="CLU_695163_0_0_1"/>
<keyword evidence="6" id="KW-1185">Reference proteome</keyword>
<evidence type="ECO:0000313" key="5">
    <source>
        <dbReference type="EnsemblPlants" id="AES67758"/>
    </source>
</evidence>
<reference evidence="5" key="3">
    <citation type="submission" date="2015-04" db="UniProtKB">
        <authorList>
            <consortium name="EnsemblPlants"/>
        </authorList>
    </citation>
    <scope>IDENTIFICATION</scope>
    <source>
        <strain evidence="5">cv. Jemalong A17</strain>
    </source>
</reference>
<dbReference type="InterPro" id="IPR057235">
    <property type="entry name" value="DUF7913"/>
</dbReference>
<dbReference type="InterPro" id="IPR057237">
    <property type="entry name" value="DUF7915"/>
</dbReference>
<dbReference type="AlphaFoldDB" id="G7IHT6"/>